<dbReference type="EMBL" id="LGRX02017997">
    <property type="protein sequence ID" value="KAK3260213.1"/>
    <property type="molecule type" value="Genomic_DNA"/>
</dbReference>
<protein>
    <submittedName>
        <fullName evidence="1">Uncharacterized protein</fullName>
    </submittedName>
</protein>
<accession>A0AAE0FIB6</accession>
<keyword evidence="2" id="KW-1185">Reference proteome</keyword>
<evidence type="ECO:0000313" key="2">
    <source>
        <dbReference type="Proteomes" id="UP001190700"/>
    </source>
</evidence>
<name>A0AAE0FIB6_9CHLO</name>
<dbReference type="Proteomes" id="UP001190700">
    <property type="component" value="Unassembled WGS sequence"/>
</dbReference>
<proteinExistence type="predicted"/>
<sequence length="117" mass="13097">MCSKKRAQRSPLSIVCDTVKLYLRQHFIKRPSAFGAGSWEPAVPFLGQRPRHPARALSGSTLLETARYAEEVPTCTHFCRRRHIKRNLDLHKGLHLLVGSTQSIEPGAARAFLPEAP</sequence>
<evidence type="ECO:0000313" key="1">
    <source>
        <dbReference type="EMBL" id="KAK3260213.1"/>
    </source>
</evidence>
<reference evidence="1 2" key="1">
    <citation type="journal article" date="2015" name="Genome Biol. Evol.">
        <title>Comparative Genomics of a Bacterivorous Green Alga Reveals Evolutionary Causalities and Consequences of Phago-Mixotrophic Mode of Nutrition.</title>
        <authorList>
            <person name="Burns J.A."/>
            <person name="Paasch A."/>
            <person name="Narechania A."/>
            <person name="Kim E."/>
        </authorList>
    </citation>
    <scope>NUCLEOTIDE SEQUENCE [LARGE SCALE GENOMIC DNA]</scope>
    <source>
        <strain evidence="1 2">PLY_AMNH</strain>
    </source>
</reference>
<gene>
    <name evidence="1" type="ORF">CYMTET_30816</name>
</gene>
<organism evidence="1 2">
    <name type="scientific">Cymbomonas tetramitiformis</name>
    <dbReference type="NCBI Taxonomy" id="36881"/>
    <lineage>
        <taxon>Eukaryota</taxon>
        <taxon>Viridiplantae</taxon>
        <taxon>Chlorophyta</taxon>
        <taxon>Pyramimonadophyceae</taxon>
        <taxon>Pyramimonadales</taxon>
        <taxon>Pyramimonadaceae</taxon>
        <taxon>Cymbomonas</taxon>
    </lineage>
</organism>
<comment type="caution">
    <text evidence="1">The sequence shown here is derived from an EMBL/GenBank/DDBJ whole genome shotgun (WGS) entry which is preliminary data.</text>
</comment>
<dbReference type="AlphaFoldDB" id="A0AAE0FIB6"/>